<dbReference type="OrthoDB" id="2017317at2759"/>
<feature type="region of interest" description="Disordered" evidence="1">
    <location>
        <begin position="617"/>
        <end position="669"/>
    </location>
</feature>
<evidence type="ECO:0000313" key="3">
    <source>
        <dbReference type="EMBL" id="PFX21196.1"/>
    </source>
</evidence>
<evidence type="ECO:0000259" key="2">
    <source>
        <dbReference type="Pfam" id="PF06094"/>
    </source>
</evidence>
<feature type="region of interest" description="Disordered" evidence="1">
    <location>
        <begin position="378"/>
        <end position="400"/>
    </location>
</feature>
<proteinExistence type="predicted"/>
<feature type="compositionally biased region" description="Polar residues" evidence="1">
    <location>
        <begin position="330"/>
        <end position="344"/>
    </location>
</feature>
<feature type="compositionally biased region" description="Basic and acidic residues" evidence="1">
    <location>
        <begin position="530"/>
        <end position="541"/>
    </location>
</feature>
<feature type="compositionally biased region" description="Polar residues" evidence="1">
    <location>
        <begin position="520"/>
        <end position="529"/>
    </location>
</feature>
<feature type="region of interest" description="Disordered" evidence="1">
    <location>
        <begin position="276"/>
        <end position="350"/>
    </location>
</feature>
<dbReference type="CDD" id="cd06661">
    <property type="entry name" value="GGCT_like"/>
    <property type="match status" value="1"/>
</dbReference>
<accession>A0A2B4RVK1</accession>
<name>A0A2B4RVK1_STYPI</name>
<dbReference type="Pfam" id="PF06094">
    <property type="entry name" value="GGACT"/>
    <property type="match status" value="1"/>
</dbReference>
<sequence length="944" mass="105203">MMKGSQRPQKFRKQENMQPGKHLSIDTRFSELSLEDSSLVAESERDPSRLPTSAPTFRNRTIHSRVQIPKGNFYITSPFKQGPEKDVKGPVLVIDPSLQLKQRTTAGVAKIKKQLERTKRTRNMILPPAQLQRGRLKALGRPVTASDPLVNNCQGILAGTRRYHGFARRRTSPSLERVKSSRVFSTSETALSAAVRPGSPSQLLRPESSIHNTSYASSVNESNSRCDFSFSEDELSDDSIDVDNQAEQVARFNQDENETKEKLLCLLTENKTLASGCKPHFDDSKKEHPDDSDEDEGRWARQNLLPANRSYEFERGRNNNSDSVRKASGGKTSTSQGKQTQLTTCGGRESKRTSSCELQNEFSVDSSMIKSCQKTTDRLHPELKPVSRKPGAEESFNNRSGLDPDKIIDVHIRVISGNGSTCVGTLDRSNNDDDEYLDGDTLDSDRIPSADILKVLDSLNLSTSAMKPRNPRNERPKVRRVQSAGYMRHTAGALREPRPPSGKRVGKRRENDKNLRKVENSNTVTSMTSRKTDDLTKSAREKLPGYFTEQYKKILDEQKRDRSASAPVKKGLPPPSSMTLVAKEITGKDSDRNGLADMASANKLGKEFVEMCRGKSSMEKTPLFSEKPDKSSNGKKSPRSSPTSVFVTMEDKSESRGFNDWDDSSSGVETMSCATGSSAYGRTIDKSNYSSELGWSSSNENLCTVTDGQRYDELDDCTDSVSDDDDDGVNAGLVEDFANDSTDLEVVAKTMTLSESRYDTKKKPIAPFPPLCFSINAKPPEGQLYYFAYGPEMNPNRMAIYLRREPKTRLWGILFGFQILFNKRGTSDEAGGFPNMEFSPRNSVEGCVYAITDTELRMLDNCMGYPKHYTRVVVPVWMLNCTSPSEHGVAQYCVPAVSYIAQDKWIVNDSSQKLECRYSVSQCLKASDILTPNYVQFLTSQATS</sequence>
<gene>
    <name evidence="3" type="ORF">AWC38_SpisGene14322</name>
</gene>
<dbReference type="Gene3D" id="3.10.490.10">
    <property type="entry name" value="Gamma-glutamyl cyclotransferase-like"/>
    <property type="match status" value="1"/>
</dbReference>
<feature type="domain" description="Gamma-glutamylcyclotransferase AIG2-like" evidence="2">
    <location>
        <begin position="786"/>
        <end position="882"/>
    </location>
</feature>
<dbReference type="InterPro" id="IPR036568">
    <property type="entry name" value="GGCT-like_sf"/>
</dbReference>
<feature type="compositionally biased region" description="Polar residues" evidence="1">
    <location>
        <begin position="50"/>
        <end position="59"/>
    </location>
</feature>
<feature type="compositionally biased region" description="Basic and acidic residues" evidence="1">
    <location>
        <begin position="508"/>
        <end position="519"/>
    </location>
</feature>
<dbReference type="InterPro" id="IPR013024">
    <property type="entry name" value="GGCT-like"/>
</dbReference>
<feature type="region of interest" description="Disordered" evidence="1">
    <location>
        <begin position="463"/>
        <end position="541"/>
    </location>
</feature>
<dbReference type="Proteomes" id="UP000225706">
    <property type="component" value="Unassembled WGS sequence"/>
</dbReference>
<feature type="region of interest" description="Disordered" evidence="1">
    <location>
        <begin position="1"/>
        <end position="62"/>
    </location>
</feature>
<dbReference type="EMBL" id="LSMT01000287">
    <property type="protein sequence ID" value="PFX21196.1"/>
    <property type="molecule type" value="Genomic_DNA"/>
</dbReference>
<comment type="caution">
    <text evidence="3">The sequence shown here is derived from an EMBL/GenBank/DDBJ whole genome shotgun (WGS) entry which is preliminary data.</text>
</comment>
<feature type="compositionally biased region" description="Basic and acidic residues" evidence="1">
    <location>
        <begin position="279"/>
        <end position="289"/>
    </location>
</feature>
<dbReference type="InterPro" id="IPR009288">
    <property type="entry name" value="AIG2-like_dom"/>
</dbReference>
<evidence type="ECO:0000313" key="4">
    <source>
        <dbReference type="Proteomes" id="UP000225706"/>
    </source>
</evidence>
<dbReference type="AlphaFoldDB" id="A0A2B4RVK1"/>
<feature type="region of interest" description="Disordered" evidence="1">
    <location>
        <begin position="557"/>
        <end position="579"/>
    </location>
</feature>
<keyword evidence="4" id="KW-1185">Reference proteome</keyword>
<dbReference type="SUPFAM" id="SSF110857">
    <property type="entry name" value="Gamma-glutamyl cyclotransferase-like"/>
    <property type="match status" value="1"/>
</dbReference>
<feature type="compositionally biased region" description="Basic and acidic residues" evidence="1">
    <location>
        <begin position="649"/>
        <end position="659"/>
    </location>
</feature>
<reference evidence="4" key="1">
    <citation type="journal article" date="2017" name="bioRxiv">
        <title>Comparative analysis of the genomes of Stylophora pistillata and Acropora digitifera provides evidence for extensive differences between species of corals.</title>
        <authorList>
            <person name="Voolstra C.R."/>
            <person name="Li Y."/>
            <person name="Liew Y.J."/>
            <person name="Baumgarten S."/>
            <person name="Zoccola D."/>
            <person name="Flot J.-F."/>
            <person name="Tambutte S."/>
            <person name="Allemand D."/>
            <person name="Aranda M."/>
        </authorList>
    </citation>
    <scope>NUCLEOTIDE SEQUENCE [LARGE SCALE GENOMIC DNA]</scope>
</reference>
<evidence type="ECO:0000256" key="1">
    <source>
        <dbReference type="SAM" id="MobiDB-lite"/>
    </source>
</evidence>
<protein>
    <recommendedName>
        <fullName evidence="2">Gamma-glutamylcyclotransferase AIG2-like domain-containing protein</fullName>
    </recommendedName>
</protein>
<organism evidence="3 4">
    <name type="scientific">Stylophora pistillata</name>
    <name type="common">Smooth cauliflower coral</name>
    <dbReference type="NCBI Taxonomy" id="50429"/>
    <lineage>
        <taxon>Eukaryota</taxon>
        <taxon>Metazoa</taxon>
        <taxon>Cnidaria</taxon>
        <taxon>Anthozoa</taxon>
        <taxon>Hexacorallia</taxon>
        <taxon>Scleractinia</taxon>
        <taxon>Astrocoeniina</taxon>
        <taxon>Pocilloporidae</taxon>
        <taxon>Stylophora</taxon>
    </lineage>
</organism>